<keyword evidence="2" id="KW-0012">Acyltransferase</keyword>
<dbReference type="Proteomes" id="UP001595530">
    <property type="component" value="Unassembled WGS sequence"/>
</dbReference>
<feature type="domain" description="Poly-beta-hydroxybutyrate polymerase N-terminal" evidence="3">
    <location>
        <begin position="89"/>
        <end position="257"/>
    </location>
</feature>
<reference evidence="5" key="1">
    <citation type="journal article" date="2019" name="Int. J. Syst. Evol. Microbiol.">
        <title>The Global Catalogue of Microorganisms (GCM) 10K type strain sequencing project: providing services to taxonomists for standard genome sequencing and annotation.</title>
        <authorList>
            <consortium name="The Broad Institute Genomics Platform"/>
            <consortium name="The Broad Institute Genome Sequencing Center for Infectious Disease"/>
            <person name="Wu L."/>
            <person name="Ma J."/>
        </authorList>
    </citation>
    <scope>NUCLEOTIDE SEQUENCE [LARGE SCALE GENOMIC DNA]</scope>
    <source>
        <strain evidence="5">KCTC 42986</strain>
    </source>
</reference>
<name>A0ABV7F5G9_9BURK</name>
<evidence type="ECO:0000259" key="3">
    <source>
        <dbReference type="Pfam" id="PF07167"/>
    </source>
</evidence>
<evidence type="ECO:0000313" key="4">
    <source>
        <dbReference type="EMBL" id="MFC3108961.1"/>
    </source>
</evidence>
<keyword evidence="1" id="KW-0808">Transferase</keyword>
<dbReference type="InterPro" id="IPR010941">
    <property type="entry name" value="PhaC_N"/>
</dbReference>
<keyword evidence="5" id="KW-1185">Reference proteome</keyword>
<dbReference type="Pfam" id="PF07167">
    <property type="entry name" value="PhaC_N"/>
    <property type="match status" value="1"/>
</dbReference>
<evidence type="ECO:0000256" key="2">
    <source>
        <dbReference type="ARBA" id="ARBA00023315"/>
    </source>
</evidence>
<evidence type="ECO:0000256" key="1">
    <source>
        <dbReference type="ARBA" id="ARBA00022679"/>
    </source>
</evidence>
<proteinExistence type="predicted"/>
<organism evidence="4 5">
    <name type="scientific">Undibacterium arcticum</name>
    <dbReference type="NCBI Taxonomy" id="1762892"/>
    <lineage>
        <taxon>Bacteria</taxon>
        <taxon>Pseudomonadati</taxon>
        <taxon>Pseudomonadota</taxon>
        <taxon>Betaproteobacteria</taxon>
        <taxon>Burkholderiales</taxon>
        <taxon>Oxalobacteraceae</taxon>
        <taxon>Undibacterium</taxon>
    </lineage>
</organism>
<dbReference type="InterPro" id="IPR051321">
    <property type="entry name" value="PHA/PHB_synthase"/>
</dbReference>
<dbReference type="EMBL" id="JBHRTP010000040">
    <property type="protein sequence ID" value="MFC3108961.1"/>
    <property type="molecule type" value="Genomic_DNA"/>
</dbReference>
<evidence type="ECO:0000313" key="5">
    <source>
        <dbReference type="Proteomes" id="UP001595530"/>
    </source>
</evidence>
<gene>
    <name evidence="4" type="ORF">ACFOFO_13500</name>
</gene>
<accession>A0ABV7F5G9</accession>
<dbReference type="Gene3D" id="3.40.50.1820">
    <property type="entry name" value="alpha/beta hydrolase"/>
    <property type="match status" value="1"/>
</dbReference>
<protein>
    <submittedName>
        <fullName evidence="4">PHA/PHB synthase family protein</fullName>
    </submittedName>
</protein>
<dbReference type="PANTHER" id="PTHR36837">
    <property type="entry name" value="POLY(3-HYDROXYALKANOATE) POLYMERASE SUBUNIT PHAC"/>
    <property type="match status" value="1"/>
</dbReference>
<dbReference type="PANTHER" id="PTHR36837:SF5">
    <property type="entry name" value="POLY-3-HYDROXYBUTYRATE SYNTHASE"/>
    <property type="match status" value="1"/>
</dbReference>
<dbReference type="RefSeq" id="WP_390331775.1">
    <property type="nucleotide sequence ID" value="NZ_JBHRTP010000040.1"/>
</dbReference>
<dbReference type="InterPro" id="IPR029058">
    <property type="entry name" value="AB_hydrolase_fold"/>
</dbReference>
<sequence length="581" mass="65552">MRETKRRRLTALPKANVGRAASQAGRINAFDPFGIGKAFATVQLAWLAHPKELTDASIRLSSALQGWVFHSWNRTMGLENEAWVPVLGQDERFLDPEWERNSGFSAWRQCYLFYTHWLEQTLYDTPGVSKTERRTAAFWARQWLDAIAPSNFLLTNPVALKTLVESGGKSFLQGIQNWHDDVKVGDLQMVDRSAFAVGKDLATTPGAVVFRNELMEVIQYTPTTDQVHALPIVIIAPWINKFYILDLTPQKSLVRFLLDNGFSVFVTSWKNPTAALSHLTFDDYLFKGALAAIDVARSITGAPQVHAVGYCLGGTALAALMAWLNKEYDERREDIPVAHWTLLASLVDFSRPGEIEVFVNESAIATVENIVSTRGYLSGRALANTFRMLRPNSLIWHYFVHRYLYGESVPALNVLFWNMDYTRLPRAMHVFYLREFYLRNKLVEKNGVTLGGHAIDLSRIAQPLYAVGAHEDHIAPWRATFRTASLVQGPVRYVLSSSGHIFGIINPPVQPPKREYWAGDATHMIDAKAWRARQPRLFGSWWEDWVGWLDQRCGPLRSAVPVGSSTYPTLCAAPGSYVHET</sequence>
<dbReference type="SUPFAM" id="SSF53474">
    <property type="entry name" value="alpha/beta-Hydrolases"/>
    <property type="match status" value="1"/>
</dbReference>
<comment type="caution">
    <text evidence="4">The sequence shown here is derived from an EMBL/GenBank/DDBJ whole genome shotgun (WGS) entry which is preliminary data.</text>
</comment>